<proteinExistence type="predicted"/>
<dbReference type="EMBL" id="LXQA010983856">
    <property type="protein sequence ID" value="MCI79904.1"/>
    <property type="molecule type" value="Genomic_DNA"/>
</dbReference>
<evidence type="ECO:0000313" key="3">
    <source>
        <dbReference type="Proteomes" id="UP000265520"/>
    </source>
</evidence>
<keyword evidence="3" id="KW-1185">Reference proteome</keyword>
<protein>
    <submittedName>
        <fullName evidence="2">Uncharacterized protein</fullName>
    </submittedName>
</protein>
<feature type="region of interest" description="Disordered" evidence="1">
    <location>
        <begin position="1"/>
        <end position="33"/>
    </location>
</feature>
<reference evidence="2 3" key="1">
    <citation type="journal article" date="2018" name="Front. Plant Sci.">
        <title>Red Clover (Trifolium pratense) and Zigzag Clover (T. medium) - A Picture of Genomic Similarities and Differences.</title>
        <authorList>
            <person name="Dluhosova J."/>
            <person name="Istvanek J."/>
            <person name="Nedelnik J."/>
            <person name="Repkova J."/>
        </authorList>
    </citation>
    <scope>NUCLEOTIDE SEQUENCE [LARGE SCALE GENOMIC DNA]</scope>
    <source>
        <strain evidence="3">cv. 10/8</strain>
        <tissue evidence="2">Leaf</tissue>
    </source>
</reference>
<sequence>GECRTWTRDCSTNDREDQDDSRDDESISESSEKEKMWNFKKAIMCF</sequence>
<comment type="caution">
    <text evidence="2">The sequence shown here is derived from an EMBL/GenBank/DDBJ whole genome shotgun (WGS) entry which is preliminary data.</text>
</comment>
<accession>A0A392UV44</accession>
<evidence type="ECO:0000313" key="2">
    <source>
        <dbReference type="EMBL" id="MCI79904.1"/>
    </source>
</evidence>
<evidence type="ECO:0000256" key="1">
    <source>
        <dbReference type="SAM" id="MobiDB-lite"/>
    </source>
</evidence>
<feature type="non-terminal residue" evidence="2">
    <location>
        <position position="1"/>
    </location>
</feature>
<feature type="compositionally biased region" description="Basic and acidic residues" evidence="1">
    <location>
        <begin position="1"/>
        <end position="15"/>
    </location>
</feature>
<organism evidence="2 3">
    <name type="scientific">Trifolium medium</name>
    <dbReference type="NCBI Taxonomy" id="97028"/>
    <lineage>
        <taxon>Eukaryota</taxon>
        <taxon>Viridiplantae</taxon>
        <taxon>Streptophyta</taxon>
        <taxon>Embryophyta</taxon>
        <taxon>Tracheophyta</taxon>
        <taxon>Spermatophyta</taxon>
        <taxon>Magnoliopsida</taxon>
        <taxon>eudicotyledons</taxon>
        <taxon>Gunneridae</taxon>
        <taxon>Pentapetalae</taxon>
        <taxon>rosids</taxon>
        <taxon>fabids</taxon>
        <taxon>Fabales</taxon>
        <taxon>Fabaceae</taxon>
        <taxon>Papilionoideae</taxon>
        <taxon>50 kb inversion clade</taxon>
        <taxon>NPAAA clade</taxon>
        <taxon>Hologalegina</taxon>
        <taxon>IRL clade</taxon>
        <taxon>Trifolieae</taxon>
        <taxon>Trifolium</taxon>
    </lineage>
</organism>
<name>A0A392UV44_9FABA</name>
<dbReference type="Proteomes" id="UP000265520">
    <property type="component" value="Unassembled WGS sequence"/>
</dbReference>
<feature type="compositionally biased region" description="Acidic residues" evidence="1">
    <location>
        <begin position="16"/>
        <end position="27"/>
    </location>
</feature>
<dbReference type="AlphaFoldDB" id="A0A392UV44"/>